<organism evidence="2 3">
    <name type="scientific">Anaerohalosphaera lusitana</name>
    <dbReference type="NCBI Taxonomy" id="1936003"/>
    <lineage>
        <taxon>Bacteria</taxon>
        <taxon>Pseudomonadati</taxon>
        <taxon>Planctomycetota</taxon>
        <taxon>Phycisphaerae</taxon>
        <taxon>Sedimentisphaerales</taxon>
        <taxon>Anaerohalosphaeraceae</taxon>
        <taxon>Anaerohalosphaera</taxon>
    </lineage>
</organism>
<keyword evidence="1" id="KW-1133">Transmembrane helix</keyword>
<keyword evidence="1" id="KW-0472">Membrane</keyword>
<name>A0A1U9NNI1_9BACT</name>
<protein>
    <submittedName>
        <fullName evidence="2">Uncharacterized protein</fullName>
    </submittedName>
</protein>
<dbReference type="RefSeq" id="WP_146662968.1">
    <property type="nucleotide sequence ID" value="NZ_CP019791.1"/>
</dbReference>
<keyword evidence="1" id="KW-0812">Transmembrane</keyword>
<feature type="transmembrane region" description="Helical" evidence="1">
    <location>
        <begin position="6"/>
        <end position="24"/>
    </location>
</feature>
<dbReference type="KEGG" id="alus:STSP2_02477"/>
<gene>
    <name evidence="2" type="ORF">STSP2_02477</name>
</gene>
<dbReference type="STRING" id="1936003.STSP2_02477"/>
<evidence type="ECO:0000256" key="1">
    <source>
        <dbReference type="SAM" id="Phobius"/>
    </source>
</evidence>
<reference evidence="3" key="1">
    <citation type="submission" date="2017-02" db="EMBL/GenBank/DDBJ databases">
        <title>Comparative genomics and description of representatives of a novel lineage of planctomycetes thriving in anoxic sediments.</title>
        <authorList>
            <person name="Spring S."/>
            <person name="Bunk B."/>
            <person name="Sproer C."/>
        </authorList>
    </citation>
    <scope>NUCLEOTIDE SEQUENCE [LARGE SCALE GENOMIC DNA]</scope>
    <source>
        <strain evidence="3">ST-NAGAB-D1</strain>
    </source>
</reference>
<evidence type="ECO:0000313" key="3">
    <source>
        <dbReference type="Proteomes" id="UP000189674"/>
    </source>
</evidence>
<dbReference type="EMBL" id="CP019791">
    <property type="protein sequence ID" value="AQT69288.1"/>
    <property type="molecule type" value="Genomic_DNA"/>
</dbReference>
<sequence>MKNNDILLVVTIILAIVFLSWFFIREHAEIDARIGNTMKGLTRERLASFEFNAGLRWNQKCPPETLVQMVSCFKEEYDGQEGLGYGLGIDIEKMRVLDYWKQPVRLKIISRYCYQLVSPGPNQTYENGTGDDIVHSFNPYEWDSLKLNCGTSQQN</sequence>
<evidence type="ECO:0000313" key="2">
    <source>
        <dbReference type="EMBL" id="AQT69288.1"/>
    </source>
</evidence>
<dbReference type="Proteomes" id="UP000189674">
    <property type="component" value="Chromosome"/>
</dbReference>
<keyword evidence="3" id="KW-1185">Reference proteome</keyword>
<accession>A0A1U9NNI1</accession>
<proteinExistence type="predicted"/>
<dbReference type="AlphaFoldDB" id="A0A1U9NNI1"/>